<protein>
    <submittedName>
        <fullName evidence="4">Sulfatase</fullName>
    </submittedName>
</protein>
<dbReference type="SUPFAM" id="SSF53649">
    <property type="entry name" value="Alkaline phosphatase-like"/>
    <property type="match status" value="1"/>
</dbReference>
<name>A0ABT3PXZ3_9BACT</name>
<dbReference type="InterPro" id="IPR017850">
    <property type="entry name" value="Alkaline_phosphatase_core_sf"/>
</dbReference>
<dbReference type="Gene3D" id="3.40.720.10">
    <property type="entry name" value="Alkaline Phosphatase, subunit A"/>
    <property type="match status" value="1"/>
</dbReference>
<sequence>MKTEVLYESLQALQRFSAMLLCLVLCTGMTVQGQSISSESIPNILIFVADDAGWRDSGAYGNEVIQTPNIDRLAERGLLFDKAFLTTAQCSPSRISILTGLYPHATGAEDLHMPLPEGSRILPDYLSESGFYTGHMKKTHYGPYANAQFDWYSEQLSEAFPKFLDARKEAPFFLWVGFSDPHRPYGDAPKVHDPEEIKVPPYLTDTPETRADLANYYDEISRMDGQIGRFTEELEKHNELKNTLVIFLSDNGAPFPRAKGTVYDEGVRTPLIFHWPDHIKDGSRYEGLTSVIDLAPTLLELTGIPIPESMQGESILEVMSDQTLPGREYTYSERNWHDADEHIRSLRTDRYRLIQNAYTELPHGTPADIGGSPSFRSLIQYKKEGELTHAQSRLFEVPRPRIELYDLENDQWEINNVAAHSDYWELARELGQQLNNWMEETEDFPPHLRVRDDHTDRMTGVWFSDEIPPMRNLEE</sequence>
<evidence type="ECO:0000313" key="4">
    <source>
        <dbReference type="EMBL" id="MCW9712724.1"/>
    </source>
</evidence>
<dbReference type="Proteomes" id="UP001207337">
    <property type="component" value="Unassembled WGS sequence"/>
</dbReference>
<evidence type="ECO:0000313" key="5">
    <source>
        <dbReference type="Proteomes" id="UP001207337"/>
    </source>
</evidence>
<comment type="caution">
    <text evidence="4">The sequence shown here is derived from an EMBL/GenBank/DDBJ whole genome shotgun (WGS) entry which is preliminary data.</text>
</comment>
<organism evidence="4 5">
    <name type="scientific">Fodinibius salicampi</name>
    <dbReference type="NCBI Taxonomy" id="1920655"/>
    <lineage>
        <taxon>Bacteria</taxon>
        <taxon>Pseudomonadati</taxon>
        <taxon>Balneolota</taxon>
        <taxon>Balneolia</taxon>
        <taxon>Balneolales</taxon>
        <taxon>Balneolaceae</taxon>
        <taxon>Fodinibius</taxon>
    </lineage>
</organism>
<keyword evidence="5" id="KW-1185">Reference proteome</keyword>
<dbReference type="CDD" id="cd16027">
    <property type="entry name" value="SGSH"/>
    <property type="match status" value="1"/>
</dbReference>
<dbReference type="InterPro" id="IPR050738">
    <property type="entry name" value="Sulfatase"/>
</dbReference>
<accession>A0ABT3PXZ3</accession>
<dbReference type="PANTHER" id="PTHR42693:SF53">
    <property type="entry name" value="ENDO-4-O-SULFATASE"/>
    <property type="match status" value="1"/>
</dbReference>
<feature type="domain" description="Sulfatase N-terminal" evidence="3">
    <location>
        <begin position="42"/>
        <end position="149"/>
    </location>
</feature>
<comment type="similarity">
    <text evidence="1">Belongs to the sulfatase family.</text>
</comment>
<keyword evidence="2" id="KW-0378">Hydrolase</keyword>
<evidence type="ECO:0000256" key="2">
    <source>
        <dbReference type="ARBA" id="ARBA00022801"/>
    </source>
</evidence>
<dbReference type="PANTHER" id="PTHR42693">
    <property type="entry name" value="ARYLSULFATASE FAMILY MEMBER"/>
    <property type="match status" value="1"/>
</dbReference>
<dbReference type="EMBL" id="JAJNDC010000001">
    <property type="protein sequence ID" value="MCW9712724.1"/>
    <property type="molecule type" value="Genomic_DNA"/>
</dbReference>
<reference evidence="4 5" key="1">
    <citation type="submission" date="2021-11" db="EMBL/GenBank/DDBJ databases">
        <title>Aliifidinibius sp. nov., a new bacterium isolated from saline soil.</title>
        <authorList>
            <person name="Galisteo C."/>
            <person name="De La Haba R."/>
            <person name="Sanchez-Porro C."/>
            <person name="Ventosa A."/>
        </authorList>
    </citation>
    <scope>NUCLEOTIDE SEQUENCE [LARGE SCALE GENOMIC DNA]</scope>
    <source>
        <strain evidence="4 5">KACC 190600</strain>
    </source>
</reference>
<proteinExistence type="inferred from homology"/>
<dbReference type="RefSeq" id="WP_265788890.1">
    <property type="nucleotide sequence ID" value="NZ_BAABRS010000001.1"/>
</dbReference>
<dbReference type="InterPro" id="IPR000917">
    <property type="entry name" value="Sulfatase_N"/>
</dbReference>
<evidence type="ECO:0000259" key="3">
    <source>
        <dbReference type="Pfam" id="PF00884"/>
    </source>
</evidence>
<evidence type="ECO:0000256" key="1">
    <source>
        <dbReference type="ARBA" id="ARBA00008779"/>
    </source>
</evidence>
<gene>
    <name evidence="4" type="ORF">LQ318_07395</name>
</gene>
<dbReference type="Pfam" id="PF00884">
    <property type="entry name" value="Sulfatase"/>
    <property type="match status" value="2"/>
</dbReference>
<feature type="domain" description="Sulfatase N-terminal" evidence="3">
    <location>
        <begin position="152"/>
        <end position="304"/>
    </location>
</feature>